<dbReference type="InterPro" id="IPR011705">
    <property type="entry name" value="BACK"/>
</dbReference>
<reference evidence="2 3" key="1">
    <citation type="submission" date="2016-04" db="EMBL/GenBank/DDBJ databases">
        <title>Genome analyses suggest a sexual origin of heterokaryosis in a supposedly ancient asexual fungus.</title>
        <authorList>
            <person name="Ropars J."/>
            <person name="Sedzielewska K."/>
            <person name="Noel J."/>
            <person name="Charron P."/>
            <person name="Farinelli L."/>
            <person name="Marton T."/>
            <person name="Kruger M."/>
            <person name="Pelin A."/>
            <person name="Brachmann A."/>
            <person name="Corradi N."/>
        </authorList>
    </citation>
    <scope>NUCLEOTIDE SEQUENCE [LARGE SCALE GENOMIC DNA]</scope>
    <source>
        <strain evidence="2 3">C2</strain>
    </source>
</reference>
<feature type="domain" description="BTB" evidence="1">
    <location>
        <begin position="22"/>
        <end position="94"/>
    </location>
</feature>
<protein>
    <recommendedName>
        <fullName evidence="1">BTB domain-containing protein</fullName>
    </recommendedName>
</protein>
<accession>A0A2N1NMV4</accession>
<dbReference type="SUPFAM" id="SSF54695">
    <property type="entry name" value="POZ domain"/>
    <property type="match status" value="1"/>
</dbReference>
<dbReference type="Gene3D" id="1.25.40.420">
    <property type="match status" value="1"/>
</dbReference>
<dbReference type="CDD" id="cd18186">
    <property type="entry name" value="BTB_POZ_ZBTB_KLHL-like"/>
    <property type="match status" value="1"/>
</dbReference>
<dbReference type="GO" id="GO:0005737">
    <property type="term" value="C:cytoplasm"/>
    <property type="evidence" value="ECO:0007669"/>
    <property type="project" value="TreeGrafter"/>
</dbReference>
<sequence>MILKFHSNFFKDISSLLNSDNYNVIIKVGENEDTKEFYAHSNILRAHSQHFKYIISNDIIKKYNILTINKPNITPTVFEIILKYFYTGKFNIENQSGENNFDLLIACDDLFLEELVKYVQYYLIDKQESWIQQNFVLILNIIFNLPNFKKLQDHCISFICRNPLILFNSSDFLLLDKYILFHLLKKIHLYDKELIIWNSLIKWGIKKTPELENKNNLTKEDYGYLKNTLSIFIPLIKFTNITSDDFYDNVRPYEAIIPIDIYDDIMEYYLVKQPLLK</sequence>
<dbReference type="InterPro" id="IPR052407">
    <property type="entry name" value="BTB_POZ_domain_cont_9"/>
</dbReference>
<reference evidence="2 3" key="2">
    <citation type="submission" date="2017-10" db="EMBL/GenBank/DDBJ databases">
        <title>Extensive intraspecific genome diversity in a model arbuscular mycorrhizal fungus.</title>
        <authorList>
            <person name="Chen E.C.H."/>
            <person name="Morin E."/>
            <person name="Baudet D."/>
            <person name="Noel J."/>
            <person name="Ndikumana S."/>
            <person name="Charron P."/>
            <person name="St-Onge C."/>
            <person name="Giorgi J."/>
            <person name="Grigoriev I.V."/>
            <person name="Roux C."/>
            <person name="Martin F.M."/>
            <person name="Corradi N."/>
        </authorList>
    </citation>
    <scope>NUCLEOTIDE SEQUENCE [LARGE SCALE GENOMIC DNA]</scope>
    <source>
        <strain evidence="2 3">C2</strain>
    </source>
</reference>
<comment type="caution">
    <text evidence="2">The sequence shown here is derived from an EMBL/GenBank/DDBJ whole genome shotgun (WGS) entry which is preliminary data.</text>
</comment>
<dbReference type="Proteomes" id="UP000233469">
    <property type="component" value="Unassembled WGS sequence"/>
</dbReference>
<evidence type="ECO:0000313" key="2">
    <source>
        <dbReference type="EMBL" id="PKK75275.1"/>
    </source>
</evidence>
<dbReference type="OrthoDB" id="1893551at2759"/>
<dbReference type="AlphaFoldDB" id="A0A2N1NMV4"/>
<dbReference type="InterPro" id="IPR011333">
    <property type="entry name" value="SKP1/BTB/POZ_sf"/>
</dbReference>
<dbReference type="Pfam" id="PF00651">
    <property type="entry name" value="BTB"/>
    <property type="match status" value="1"/>
</dbReference>
<name>A0A2N1NMV4_9GLOM</name>
<dbReference type="EMBL" id="LLXL01000254">
    <property type="protein sequence ID" value="PKK75275.1"/>
    <property type="molecule type" value="Genomic_DNA"/>
</dbReference>
<dbReference type="VEuPathDB" id="FungiDB:RhiirA1_528877"/>
<proteinExistence type="predicted"/>
<gene>
    <name evidence="2" type="ORF">RhiirC2_773817</name>
</gene>
<organism evidence="2 3">
    <name type="scientific">Rhizophagus irregularis</name>
    <dbReference type="NCBI Taxonomy" id="588596"/>
    <lineage>
        <taxon>Eukaryota</taxon>
        <taxon>Fungi</taxon>
        <taxon>Fungi incertae sedis</taxon>
        <taxon>Mucoromycota</taxon>
        <taxon>Glomeromycotina</taxon>
        <taxon>Glomeromycetes</taxon>
        <taxon>Glomerales</taxon>
        <taxon>Glomeraceae</taxon>
        <taxon>Rhizophagus</taxon>
    </lineage>
</organism>
<dbReference type="InterPro" id="IPR000210">
    <property type="entry name" value="BTB/POZ_dom"/>
</dbReference>
<dbReference type="Gene3D" id="3.30.710.10">
    <property type="entry name" value="Potassium Channel Kv1.1, Chain A"/>
    <property type="match status" value="1"/>
</dbReference>
<dbReference type="PANTHER" id="PTHR46306:SF1">
    <property type="entry name" value="BTB_POZ DOMAIN-CONTAINING PROTEIN 9"/>
    <property type="match status" value="1"/>
</dbReference>
<dbReference type="PROSITE" id="PS50097">
    <property type="entry name" value="BTB"/>
    <property type="match status" value="1"/>
</dbReference>
<dbReference type="SMART" id="SM00225">
    <property type="entry name" value="BTB"/>
    <property type="match status" value="1"/>
</dbReference>
<dbReference type="Pfam" id="PF07707">
    <property type="entry name" value="BACK"/>
    <property type="match status" value="1"/>
</dbReference>
<evidence type="ECO:0000313" key="3">
    <source>
        <dbReference type="Proteomes" id="UP000233469"/>
    </source>
</evidence>
<dbReference type="PANTHER" id="PTHR46306">
    <property type="entry name" value="BTB/POZ DOMAIN-CONTAINING PROTEIN 9"/>
    <property type="match status" value="1"/>
</dbReference>
<dbReference type="VEuPathDB" id="FungiDB:FUN_021782"/>
<evidence type="ECO:0000259" key="1">
    <source>
        <dbReference type="PROSITE" id="PS50097"/>
    </source>
</evidence>
<dbReference type="VEuPathDB" id="FungiDB:RhiirFUN_003709"/>